<feature type="transmembrane region" description="Helical" evidence="1">
    <location>
        <begin position="386"/>
        <end position="406"/>
    </location>
</feature>
<keyword evidence="3" id="KW-1185">Reference proteome</keyword>
<dbReference type="RefSeq" id="WP_035590092.1">
    <property type="nucleotide sequence ID" value="NZ_ARYI01000001.1"/>
</dbReference>
<name>A0A059FZW7_9PROT</name>
<feature type="transmembrane region" description="Helical" evidence="1">
    <location>
        <begin position="418"/>
        <end position="435"/>
    </location>
</feature>
<protein>
    <submittedName>
        <fullName evidence="2">Uncharacterized protein</fullName>
    </submittedName>
</protein>
<accession>A0A059FZW7</accession>
<feature type="transmembrane region" description="Helical" evidence="1">
    <location>
        <begin position="182"/>
        <end position="204"/>
    </location>
</feature>
<dbReference type="EMBL" id="ARYI01000001">
    <property type="protein sequence ID" value="KCZ96262.1"/>
    <property type="molecule type" value="Genomic_DNA"/>
</dbReference>
<organism evidence="2 3">
    <name type="scientific">Hyphomonas hirschiana VP5</name>
    <dbReference type="NCBI Taxonomy" id="1280951"/>
    <lineage>
        <taxon>Bacteria</taxon>
        <taxon>Pseudomonadati</taxon>
        <taxon>Pseudomonadota</taxon>
        <taxon>Alphaproteobacteria</taxon>
        <taxon>Hyphomonadales</taxon>
        <taxon>Hyphomonadaceae</taxon>
        <taxon>Hyphomonas</taxon>
    </lineage>
</organism>
<reference evidence="2 3" key="1">
    <citation type="submission" date="2013-04" db="EMBL/GenBank/DDBJ databases">
        <title>Hyphomonas hirschiana VP5 Genome Sequencing.</title>
        <authorList>
            <person name="Lai Q."/>
            <person name="Shao Z."/>
        </authorList>
    </citation>
    <scope>NUCLEOTIDE SEQUENCE [LARGE SCALE GENOMIC DNA]</scope>
    <source>
        <strain evidence="2 3">VP5</strain>
    </source>
</reference>
<feature type="transmembrane region" description="Helical" evidence="1">
    <location>
        <begin position="129"/>
        <end position="146"/>
    </location>
</feature>
<keyword evidence="1" id="KW-0472">Membrane</keyword>
<keyword evidence="1" id="KW-1133">Transmembrane helix</keyword>
<sequence length="733" mass="81255">MTDSAFFSSLRSRLSTDHFMMICGFGIIVCIFGALPGVMAPTMGQAIWLTGFSSAFANDFPISLYATDFGYPLSSPIPFGLSGALPCAILIKMGVPQIDAYSLVFAAWLLVAYYFAIQLAKYLGVNPKLAVLLALTWCTMPILWTHVPYSMLSIGMVLMPTYAYAAIKFIQSNEFKLSDYAFLFFICIIAVFTDGYTFVMFAILYGGVSFGEIVLNRENRRKSLLVFTPLAMVAFAMSYVLYTQYIGQGSYPPPKMEFFRAWGADLTYFLQPTANVTWLWDILNLSADRPDNLHYGDASAHRGTFLLPLILISSFAVARLHRSSLKCGLLIVAAFSLYMSLGPTFKIGATRAEDESRLMHAEAAGTPTGTQVLSERVPGFKNMRASYRWVVLTQLSLWIIVTLWLGNEQRTATNRSKVSMQYYFIPLLLILVQLPNPIKAMHDYSQARHQFNTFAEDTSFFRKELEGQLVAFLPYGNDFGVNFLASTNGFQSFNIGGDKNWEEAKKVWPQSLHVASRTIFSSSAPDNLTALFSSTNIDAVVVLQHDLLWSVHSWPPALSRIKEINTLRTLLMADDAFLVSEIPRGIVIRRISKTEAAQMTACPQEVCARLNIRPDMGFGTMVGQFDMDGVTTTTGVSGYLLFGPYINIEAGQYTAEISFAADQAATVHVDVVSDLGKSVHAEKRIVISASESGNLIGSIDFTLLDSVKDLEVRIRVDENTTIRATSLTIRPGK</sequence>
<comment type="caution">
    <text evidence="2">The sequence shown here is derived from an EMBL/GenBank/DDBJ whole genome shotgun (WGS) entry which is preliminary data.</text>
</comment>
<dbReference type="Proteomes" id="UP000025061">
    <property type="component" value="Unassembled WGS sequence"/>
</dbReference>
<proteinExistence type="predicted"/>
<feature type="transmembrane region" description="Helical" evidence="1">
    <location>
        <begin position="224"/>
        <end position="242"/>
    </location>
</feature>
<keyword evidence="1" id="KW-0812">Transmembrane</keyword>
<dbReference type="AlphaFoldDB" id="A0A059FZW7"/>
<evidence type="ECO:0000256" key="1">
    <source>
        <dbReference type="SAM" id="Phobius"/>
    </source>
</evidence>
<gene>
    <name evidence="2" type="ORF">HHI_01245</name>
</gene>
<feature type="transmembrane region" description="Helical" evidence="1">
    <location>
        <begin position="100"/>
        <end position="117"/>
    </location>
</feature>
<feature type="transmembrane region" description="Helical" evidence="1">
    <location>
        <begin position="327"/>
        <end position="349"/>
    </location>
</feature>
<evidence type="ECO:0000313" key="3">
    <source>
        <dbReference type="Proteomes" id="UP000025061"/>
    </source>
</evidence>
<dbReference type="OrthoDB" id="9767863at2"/>
<dbReference type="PATRIC" id="fig|1280951.3.peg.251"/>
<evidence type="ECO:0000313" key="2">
    <source>
        <dbReference type="EMBL" id="KCZ96262.1"/>
    </source>
</evidence>
<feature type="transmembrane region" description="Helical" evidence="1">
    <location>
        <begin position="19"/>
        <end position="40"/>
    </location>
</feature>
<feature type="transmembrane region" description="Helical" evidence="1">
    <location>
        <begin position="152"/>
        <end position="170"/>
    </location>
</feature>
<feature type="transmembrane region" description="Helical" evidence="1">
    <location>
        <begin position="77"/>
        <end position="94"/>
    </location>
</feature>
<feature type="transmembrane region" description="Helical" evidence="1">
    <location>
        <begin position="300"/>
        <end position="320"/>
    </location>
</feature>